<evidence type="ECO:0000313" key="1">
    <source>
        <dbReference type="EMBL" id="PRQ19888.1"/>
    </source>
</evidence>
<gene>
    <name evidence="1" type="ORF">RchiOBHm_Chr7g0222231</name>
</gene>
<dbReference type="Proteomes" id="UP000238479">
    <property type="component" value="Chromosome 7"/>
</dbReference>
<keyword evidence="2" id="KW-1185">Reference proteome</keyword>
<dbReference type="EMBL" id="PDCK01000045">
    <property type="protein sequence ID" value="PRQ19888.1"/>
    <property type="molecule type" value="Genomic_DNA"/>
</dbReference>
<comment type="caution">
    <text evidence="1">The sequence shown here is derived from an EMBL/GenBank/DDBJ whole genome shotgun (WGS) entry which is preliminary data.</text>
</comment>
<evidence type="ECO:0000313" key="2">
    <source>
        <dbReference type="Proteomes" id="UP000238479"/>
    </source>
</evidence>
<accession>A0A2P6PD79</accession>
<sequence>MLLQVKNDATTNGFCFCYWPLLTLLIDYGSAAMGQNPTEAEL</sequence>
<dbReference type="AlphaFoldDB" id="A0A2P6PD79"/>
<name>A0A2P6PD79_ROSCH</name>
<proteinExistence type="predicted"/>
<reference evidence="1 2" key="1">
    <citation type="journal article" date="2018" name="Nat. Genet.">
        <title>The Rosa genome provides new insights in the design of modern roses.</title>
        <authorList>
            <person name="Bendahmane M."/>
        </authorList>
    </citation>
    <scope>NUCLEOTIDE SEQUENCE [LARGE SCALE GENOMIC DNA]</scope>
    <source>
        <strain evidence="2">cv. Old Blush</strain>
    </source>
</reference>
<organism evidence="1 2">
    <name type="scientific">Rosa chinensis</name>
    <name type="common">China rose</name>
    <dbReference type="NCBI Taxonomy" id="74649"/>
    <lineage>
        <taxon>Eukaryota</taxon>
        <taxon>Viridiplantae</taxon>
        <taxon>Streptophyta</taxon>
        <taxon>Embryophyta</taxon>
        <taxon>Tracheophyta</taxon>
        <taxon>Spermatophyta</taxon>
        <taxon>Magnoliopsida</taxon>
        <taxon>eudicotyledons</taxon>
        <taxon>Gunneridae</taxon>
        <taxon>Pentapetalae</taxon>
        <taxon>rosids</taxon>
        <taxon>fabids</taxon>
        <taxon>Rosales</taxon>
        <taxon>Rosaceae</taxon>
        <taxon>Rosoideae</taxon>
        <taxon>Rosoideae incertae sedis</taxon>
        <taxon>Rosa</taxon>
    </lineage>
</organism>
<protein>
    <submittedName>
        <fullName evidence="1">Uncharacterized protein</fullName>
    </submittedName>
</protein>
<dbReference type="Gramene" id="PRQ19888">
    <property type="protein sequence ID" value="PRQ19888"/>
    <property type="gene ID" value="RchiOBHm_Chr7g0222231"/>
</dbReference>